<dbReference type="GO" id="GO:0042026">
    <property type="term" value="P:protein refolding"/>
    <property type="evidence" value="ECO:0007669"/>
    <property type="project" value="TreeGrafter"/>
</dbReference>
<proteinExistence type="inferred from homology"/>
<reference evidence="6" key="1">
    <citation type="journal article" date="2014" name="Science">
        <title>Nonhuman genetics. Genomic basis for the convergent evolution of electric organs.</title>
        <authorList>
            <person name="Gallant J.R."/>
            <person name="Traeger L.L."/>
            <person name="Volkening J.D."/>
            <person name="Moffett H."/>
            <person name="Chen P.H."/>
            <person name="Novina C.D."/>
            <person name="Phillips G.N.Jr."/>
            <person name="Anand R."/>
            <person name="Wells G.B."/>
            <person name="Pinch M."/>
            <person name="Guth R."/>
            <person name="Unguez G.A."/>
            <person name="Albert J.S."/>
            <person name="Zakon H.H."/>
            <person name="Samanta M.P."/>
            <person name="Sussman M.R."/>
        </authorList>
    </citation>
    <scope>NUCLEOTIDE SEQUENCE [LARGE SCALE GENOMIC DNA]</scope>
</reference>
<feature type="region of interest" description="Disordered" evidence="3">
    <location>
        <begin position="1"/>
        <end position="20"/>
    </location>
</feature>
<dbReference type="GO" id="GO:0009408">
    <property type="term" value="P:response to heat"/>
    <property type="evidence" value="ECO:0007669"/>
    <property type="project" value="TreeGrafter"/>
</dbReference>
<dbReference type="GO" id="GO:0005634">
    <property type="term" value="C:nucleus"/>
    <property type="evidence" value="ECO:0007669"/>
    <property type="project" value="TreeGrafter"/>
</dbReference>
<evidence type="ECO:0000313" key="5">
    <source>
        <dbReference type="Ensembl" id="ENSEEEP00000023833.2"/>
    </source>
</evidence>
<dbReference type="Ensembl" id="ENSEEET00000024101.2">
    <property type="protein sequence ID" value="ENSEEEP00000023833.2"/>
    <property type="gene ID" value="ENSEEEG00000011531.2"/>
</dbReference>
<evidence type="ECO:0000256" key="2">
    <source>
        <dbReference type="RuleBase" id="RU003616"/>
    </source>
</evidence>
<dbReference type="PRINTS" id="PR00299">
    <property type="entry name" value="ACRYSTALLIN"/>
</dbReference>
<dbReference type="GO" id="GO:0043066">
    <property type="term" value="P:negative regulation of apoptotic process"/>
    <property type="evidence" value="ECO:0007669"/>
    <property type="project" value="TreeGrafter"/>
</dbReference>
<reference evidence="5" key="5">
    <citation type="submission" date="2025-09" db="UniProtKB">
        <authorList>
            <consortium name="Ensembl"/>
        </authorList>
    </citation>
    <scope>IDENTIFICATION</scope>
</reference>
<sequence length="434" mass="46426">MADDSEPPSGPESCHGAVQQRPGYGWRPSLLYSQHFGLPPVLDSRDLLWLESVVRKLGDSSWPGYARASALAPPADQPGSKVHREMGGGLSEVYDQHGKWKVSLDVNHFAPSEIAVKMEGGFLEITGKHDERQDAHGYISRCFIRKYKLPVGVDAETIQSFLSGDGILSVEASFPDIPKPADVVIPVQVKTEAPVPQGEPQDDLAGEGCALGQGLPAGGKEAAREKPGGESASGQSEADDEVHRAVDLPAVAPDQSSTEAGEAPALGLAEGPQEGDGEQRGAKQVEAGVEGKQEGAEEGLENAEAADMGAVEGLKEPDAPPTLEKTGTPLTSEQSEALQTPEQPEASPIPEETGVPQTPEQTEGPSTPDTITFDQEEHAELEQVRELQEPAEEREMQHVEEEHEHLTTQEVMEEVPPLVDVQEELLAKKLETTK</sequence>
<name>A0A4W4FI79_ELEEL</name>
<comment type="similarity">
    <text evidence="1 2">Belongs to the small heat shock protein (HSP20) family.</text>
</comment>
<dbReference type="InterPro" id="IPR008978">
    <property type="entry name" value="HSP20-like_chaperone"/>
</dbReference>
<dbReference type="InterPro" id="IPR002068">
    <property type="entry name" value="A-crystallin/Hsp20_dom"/>
</dbReference>
<dbReference type="PANTHER" id="PTHR45640:SF7">
    <property type="entry name" value="HEAT SHOCK PROTEIN BETA-1"/>
    <property type="match status" value="1"/>
</dbReference>
<evidence type="ECO:0000259" key="4">
    <source>
        <dbReference type="PROSITE" id="PS01031"/>
    </source>
</evidence>
<dbReference type="PANTHER" id="PTHR45640">
    <property type="entry name" value="HEAT SHOCK PROTEIN HSP-12.2-RELATED"/>
    <property type="match status" value="1"/>
</dbReference>
<dbReference type="Gene3D" id="2.60.40.790">
    <property type="match status" value="1"/>
</dbReference>
<dbReference type="Proteomes" id="UP000314983">
    <property type="component" value="Chromosome 9"/>
</dbReference>
<gene>
    <name evidence="5" type="primary">si:dkey-1k23.3</name>
</gene>
<feature type="domain" description="SHSP" evidence="4">
    <location>
        <begin position="81"/>
        <end position="190"/>
    </location>
</feature>
<reference evidence="5" key="4">
    <citation type="submission" date="2025-08" db="UniProtKB">
        <authorList>
            <consortium name="Ensembl"/>
        </authorList>
    </citation>
    <scope>IDENTIFICATION</scope>
</reference>
<dbReference type="PROSITE" id="PS01031">
    <property type="entry name" value="SHSP"/>
    <property type="match status" value="1"/>
</dbReference>
<dbReference type="GO" id="GO:0051082">
    <property type="term" value="F:unfolded protein binding"/>
    <property type="evidence" value="ECO:0007669"/>
    <property type="project" value="TreeGrafter"/>
</dbReference>
<reference evidence="6" key="2">
    <citation type="journal article" date="2017" name="Sci. Adv.">
        <title>A tail of two voltages: Proteomic comparison of the three electric organs of the electric eel.</title>
        <authorList>
            <person name="Traeger L.L."/>
            <person name="Sabat G."/>
            <person name="Barrett-Wilt G.A."/>
            <person name="Wells G.B."/>
            <person name="Sussman M.R."/>
        </authorList>
    </citation>
    <scope>NUCLEOTIDE SEQUENCE [LARGE SCALE GENOMIC DNA]</scope>
</reference>
<evidence type="ECO:0000313" key="6">
    <source>
        <dbReference type="Proteomes" id="UP000314983"/>
    </source>
</evidence>
<feature type="compositionally biased region" description="Basic and acidic residues" evidence="3">
    <location>
        <begin position="277"/>
        <end position="295"/>
    </location>
</feature>
<dbReference type="GO" id="GO:0005737">
    <property type="term" value="C:cytoplasm"/>
    <property type="evidence" value="ECO:0007669"/>
    <property type="project" value="TreeGrafter"/>
</dbReference>
<dbReference type="GeneID" id="118241985"/>
<accession>A0A4W4FI79</accession>
<feature type="compositionally biased region" description="Polar residues" evidence="3">
    <location>
        <begin position="328"/>
        <end position="342"/>
    </location>
</feature>
<dbReference type="SUPFAM" id="SSF49764">
    <property type="entry name" value="HSP20-like chaperones"/>
    <property type="match status" value="1"/>
</dbReference>
<reference evidence="5" key="3">
    <citation type="submission" date="2020-05" db="EMBL/GenBank/DDBJ databases">
        <title>Electrophorus electricus (electric eel) genome, fEleEle1, primary haplotype.</title>
        <authorList>
            <person name="Myers G."/>
            <person name="Meyer A."/>
            <person name="Fedrigo O."/>
            <person name="Formenti G."/>
            <person name="Rhie A."/>
            <person name="Tracey A."/>
            <person name="Sims Y."/>
            <person name="Jarvis E.D."/>
        </authorList>
    </citation>
    <scope>NUCLEOTIDE SEQUENCE [LARGE SCALE GENOMIC DNA]</scope>
</reference>
<dbReference type="AlphaFoldDB" id="A0A4W4FI79"/>
<feature type="compositionally biased region" description="Basic and acidic residues" evidence="3">
    <location>
        <begin position="375"/>
        <end position="407"/>
    </location>
</feature>
<feature type="region of interest" description="Disordered" evidence="3">
    <location>
        <begin position="193"/>
        <end position="410"/>
    </location>
</feature>
<dbReference type="RefSeq" id="XP_035385855.1">
    <property type="nucleotide sequence ID" value="XM_035529962.1"/>
</dbReference>
<feature type="compositionally biased region" description="Polar residues" evidence="3">
    <location>
        <begin position="355"/>
        <end position="373"/>
    </location>
</feature>
<evidence type="ECO:0000256" key="1">
    <source>
        <dbReference type="PROSITE-ProRule" id="PRU00285"/>
    </source>
</evidence>
<feature type="compositionally biased region" description="Low complexity" evidence="3">
    <location>
        <begin position="259"/>
        <end position="272"/>
    </location>
</feature>
<dbReference type="InterPro" id="IPR001436">
    <property type="entry name" value="Alpha-crystallin/sHSP_animal"/>
</dbReference>
<protein>
    <recommendedName>
        <fullName evidence="4">SHSP domain-containing protein</fullName>
    </recommendedName>
</protein>
<evidence type="ECO:0000256" key="3">
    <source>
        <dbReference type="SAM" id="MobiDB-lite"/>
    </source>
</evidence>
<dbReference type="GeneTree" id="ENSGT00940000155882"/>
<dbReference type="Pfam" id="PF00011">
    <property type="entry name" value="HSP20"/>
    <property type="match status" value="1"/>
</dbReference>
<keyword evidence="6" id="KW-1185">Reference proteome</keyword>
<organism evidence="5 6">
    <name type="scientific">Electrophorus electricus</name>
    <name type="common">Electric eel</name>
    <name type="synonym">Gymnotus electricus</name>
    <dbReference type="NCBI Taxonomy" id="8005"/>
    <lineage>
        <taxon>Eukaryota</taxon>
        <taxon>Metazoa</taxon>
        <taxon>Chordata</taxon>
        <taxon>Craniata</taxon>
        <taxon>Vertebrata</taxon>
        <taxon>Euteleostomi</taxon>
        <taxon>Actinopterygii</taxon>
        <taxon>Neopterygii</taxon>
        <taxon>Teleostei</taxon>
        <taxon>Ostariophysi</taxon>
        <taxon>Gymnotiformes</taxon>
        <taxon>Gymnotoidei</taxon>
        <taxon>Gymnotidae</taxon>
        <taxon>Electrophorus</taxon>
    </lineage>
</organism>